<gene>
    <name evidence="2" type="primary">LOC114244623</name>
</gene>
<dbReference type="RefSeq" id="XP_028032307.1">
    <property type="nucleotide sequence ID" value="XM_028176506.1"/>
</dbReference>
<reference evidence="2" key="1">
    <citation type="submission" date="2025-08" db="UniProtKB">
        <authorList>
            <consortium name="RefSeq"/>
        </authorList>
    </citation>
    <scope>IDENTIFICATION</scope>
    <source>
        <tissue evidence="2">Silk gland</tissue>
    </source>
</reference>
<evidence type="ECO:0000313" key="2">
    <source>
        <dbReference type="RefSeq" id="XP_028032307.1"/>
    </source>
</evidence>
<dbReference type="KEGG" id="bman:114244623"/>
<dbReference type="GeneID" id="114244623"/>
<sequence>MGINKYPNCVEIKRQKPAITVNEDITKAIGSNYRTLPLFEKGLYEYNYKIYYSLNNNEYLKCRWLEYKKHIEDRVFSPFQFIDIRDYHFYNCKNRYIPSQSIYAKQDFRYKMSLGPGVDEYGQIPIPQDILMKRGDAKIKKNNVKAGKEKKNG</sequence>
<dbReference type="AlphaFoldDB" id="A0A6J2JTN8"/>
<dbReference type="Proteomes" id="UP000504629">
    <property type="component" value="Unplaced"/>
</dbReference>
<protein>
    <submittedName>
        <fullName evidence="2">Uncharacterized protein LOC114244623</fullName>
    </submittedName>
</protein>
<keyword evidence="1" id="KW-1185">Reference proteome</keyword>
<proteinExistence type="predicted"/>
<evidence type="ECO:0000313" key="1">
    <source>
        <dbReference type="Proteomes" id="UP000504629"/>
    </source>
</evidence>
<dbReference type="OrthoDB" id="7437325at2759"/>
<accession>A0A6J2JTN8</accession>
<organism evidence="1 2">
    <name type="scientific">Bombyx mandarina</name>
    <name type="common">Wild silk moth</name>
    <name type="synonym">Wild silkworm</name>
    <dbReference type="NCBI Taxonomy" id="7092"/>
    <lineage>
        <taxon>Eukaryota</taxon>
        <taxon>Metazoa</taxon>
        <taxon>Ecdysozoa</taxon>
        <taxon>Arthropoda</taxon>
        <taxon>Hexapoda</taxon>
        <taxon>Insecta</taxon>
        <taxon>Pterygota</taxon>
        <taxon>Neoptera</taxon>
        <taxon>Endopterygota</taxon>
        <taxon>Lepidoptera</taxon>
        <taxon>Glossata</taxon>
        <taxon>Ditrysia</taxon>
        <taxon>Bombycoidea</taxon>
        <taxon>Bombycidae</taxon>
        <taxon>Bombycinae</taxon>
        <taxon>Bombyx</taxon>
    </lineage>
</organism>
<name>A0A6J2JTN8_BOMMA</name>